<accession>A0A6V7KQ10</accession>
<dbReference type="EMBL" id="CADCXW020000158">
    <property type="protein sequence ID" value="CAD1565041.1"/>
    <property type="molecule type" value="Genomic_DNA"/>
</dbReference>
<reference evidence="2" key="1">
    <citation type="submission" date="2020-07" db="EMBL/GenBank/DDBJ databases">
        <authorList>
            <person name="Ferguson B K."/>
        </authorList>
    </citation>
    <scope>NUCLEOTIDE SEQUENCE</scope>
    <source>
        <strain evidence="2">L06</strain>
    </source>
</reference>
<gene>
    <name evidence="2" type="ORF">BBRV_LOCUS82928</name>
</gene>
<feature type="signal peptide" evidence="1">
    <location>
        <begin position="1"/>
        <end position="16"/>
    </location>
</feature>
<evidence type="ECO:0000256" key="1">
    <source>
        <dbReference type="SAM" id="SignalP"/>
    </source>
</evidence>
<evidence type="ECO:0000313" key="2">
    <source>
        <dbReference type="EMBL" id="CAD1565041.1"/>
    </source>
</evidence>
<proteinExistence type="predicted"/>
<dbReference type="AlphaFoldDB" id="A0A6V7KQ10"/>
<sequence>MFYSIAFLWLIKGTYTTVPEFEVEEKFKDPNGLTWPVLSVEFIFKDPDDERVNVGRIYAKYYTDET</sequence>
<feature type="chain" id="PRO_5028225792" description="MATH domain-containing protein" evidence="1">
    <location>
        <begin position="17"/>
        <end position="66"/>
    </location>
</feature>
<name>A0A6V7KQ10_9HYME</name>
<evidence type="ECO:0008006" key="3">
    <source>
        <dbReference type="Google" id="ProtNLM"/>
    </source>
</evidence>
<keyword evidence="1" id="KW-0732">Signal</keyword>
<protein>
    <recommendedName>
        <fullName evidence="3">MATH domain-containing protein</fullName>
    </recommendedName>
</protein>
<organism evidence="2">
    <name type="scientific">Bracon brevicornis</name>
    <dbReference type="NCBI Taxonomy" id="1563983"/>
    <lineage>
        <taxon>Eukaryota</taxon>
        <taxon>Metazoa</taxon>
        <taxon>Ecdysozoa</taxon>
        <taxon>Arthropoda</taxon>
        <taxon>Hexapoda</taxon>
        <taxon>Insecta</taxon>
        <taxon>Pterygota</taxon>
        <taxon>Neoptera</taxon>
        <taxon>Endopterygota</taxon>
        <taxon>Hymenoptera</taxon>
        <taxon>Apocrita</taxon>
        <taxon>Ichneumonoidea</taxon>
        <taxon>Braconidae</taxon>
        <taxon>Braconinae</taxon>
        <taxon>Bracon</taxon>
    </lineage>
</organism>